<keyword evidence="2" id="KW-0479">Metal-binding</keyword>
<dbReference type="Gene3D" id="1.25.40.20">
    <property type="entry name" value="Ankyrin repeat-containing domain"/>
    <property type="match status" value="1"/>
</dbReference>
<evidence type="ECO:0000256" key="3">
    <source>
        <dbReference type="ARBA" id="ARBA00022737"/>
    </source>
</evidence>
<dbReference type="KEGG" id="gvi:glr2887"/>
<evidence type="ECO:0000313" key="11">
    <source>
        <dbReference type="Proteomes" id="UP000000557"/>
    </source>
</evidence>
<feature type="chain" id="PRO_5004291790" evidence="8">
    <location>
        <begin position="20"/>
        <end position="362"/>
    </location>
</feature>
<dbReference type="PROSITE" id="PS50297">
    <property type="entry name" value="ANK_REP_REGION"/>
    <property type="match status" value="1"/>
</dbReference>
<keyword evidence="8" id="KW-0732">Signal</keyword>
<dbReference type="OrthoDB" id="571512at2"/>
<dbReference type="InterPro" id="IPR036770">
    <property type="entry name" value="Ankyrin_rpt-contain_sf"/>
</dbReference>
<dbReference type="InterPro" id="IPR024079">
    <property type="entry name" value="MetalloPept_cat_dom_sf"/>
</dbReference>
<dbReference type="GO" id="GO:0008270">
    <property type="term" value="F:zinc ion binding"/>
    <property type="evidence" value="ECO:0007669"/>
    <property type="project" value="InterPro"/>
</dbReference>
<dbReference type="GO" id="GO:0004222">
    <property type="term" value="F:metalloendopeptidase activity"/>
    <property type="evidence" value="ECO:0007669"/>
    <property type="project" value="InterPro"/>
</dbReference>
<feature type="domain" description="Peptidase M10 metallopeptidase" evidence="9">
    <location>
        <begin position="159"/>
        <end position="200"/>
    </location>
</feature>
<dbReference type="Gene3D" id="3.40.390.10">
    <property type="entry name" value="Collagenase (Catalytic Domain)"/>
    <property type="match status" value="1"/>
</dbReference>
<dbReference type="Pfam" id="PF00413">
    <property type="entry name" value="Peptidase_M10"/>
    <property type="match status" value="1"/>
</dbReference>
<evidence type="ECO:0000256" key="8">
    <source>
        <dbReference type="SAM" id="SignalP"/>
    </source>
</evidence>
<evidence type="ECO:0000256" key="5">
    <source>
        <dbReference type="ARBA" id="ARBA00022833"/>
    </source>
</evidence>
<dbReference type="PANTHER" id="PTHR24171">
    <property type="entry name" value="ANKYRIN REPEAT DOMAIN-CONTAINING PROTEIN 39-RELATED"/>
    <property type="match status" value="1"/>
</dbReference>
<dbReference type="eggNOG" id="COG5549">
    <property type="taxonomic scope" value="Bacteria"/>
</dbReference>
<dbReference type="HOGENOM" id="CLU_787007_0_0_3"/>
<proteinExistence type="predicted"/>
<evidence type="ECO:0000256" key="1">
    <source>
        <dbReference type="ARBA" id="ARBA00022670"/>
    </source>
</evidence>
<dbReference type="InterPro" id="IPR002110">
    <property type="entry name" value="Ankyrin_rpt"/>
</dbReference>
<keyword evidence="5" id="KW-0862">Zinc</keyword>
<feature type="repeat" description="ANK" evidence="7">
    <location>
        <begin position="302"/>
        <end position="334"/>
    </location>
</feature>
<keyword evidence="3" id="KW-0677">Repeat</keyword>
<keyword evidence="4" id="KW-0378">Hydrolase</keyword>
<name>Q7NCT9_GLOVI</name>
<dbReference type="eggNOG" id="COG0666">
    <property type="taxonomic scope" value="Bacteria"/>
</dbReference>
<sequence>MKYALGLLLPLFFCTVAAAQPIDSSGEFPGGEAYRPCAWLAESLPLQVFIDPIPKSAAEREGEYLQTLLDAIKAWNDVGVGGKPVFEQTRDRADADVAVAWQFEPNTTASGFMQVQMRSGGRSYGVCVRSRITLILQHWRRRQIPTGLLGFFLPVPIPNFTTENLELRSADELRVIATHELGHALGLPHSTDTGDVMYPFEGQKFLYYGIEFTNVQVLTEKSRRTLAAFYDDAWLDFRLAQIERPIHTRSGTADTPPAAAPMLSRAATGRGRPLVEAAAAGRLPEAERLLAGGLEIDARDESGWTPLIAAAASGREQMVAFLIQKGADVNARDTSGYTALSHARAGRFTRIVELLTRAGARN</sequence>
<dbReference type="SUPFAM" id="SSF48403">
    <property type="entry name" value="Ankyrin repeat"/>
    <property type="match status" value="1"/>
</dbReference>
<dbReference type="SMART" id="SM00248">
    <property type="entry name" value="ANK"/>
    <property type="match status" value="1"/>
</dbReference>
<dbReference type="GO" id="GO:0031012">
    <property type="term" value="C:extracellular matrix"/>
    <property type="evidence" value="ECO:0007669"/>
    <property type="project" value="InterPro"/>
</dbReference>
<organism evidence="10 11">
    <name type="scientific">Gloeobacter violaceus (strain ATCC 29082 / PCC 7421)</name>
    <dbReference type="NCBI Taxonomy" id="251221"/>
    <lineage>
        <taxon>Bacteria</taxon>
        <taxon>Bacillati</taxon>
        <taxon>Cyanobacteriota</taxon>
        <taxon>Cyanophyceae</taxon>
        <taxon>Gloeobacterales</taxon>
        <taxon>Gloeobacteraceae</taxon>
        <taxon>Gloeobacter</taxon>
    </lineage>
</organism>
<keyword evidence="11" id="KW-1185">Reference proteome</keyword>
<dbReference type="STRING" id="251221.gene:10760391"/>
<evidence type="ECO:0000256" key="4">
    <source>
        <dbReference type="ARBA" id="ARBA00022801"/>
    </source>
</evidence>
<evidence type="ECO:0000259" key="9">
    <source>
        <dbReference type="Pfam" id="PF00413"/>
    </source>
</evidence>
<evidence type="ECO:0000313" key="10">
    <source>
        <dbReference type="EMBL" id="BAC90828.1"/>
    </source>
</evidence>
<dbReference type="EnsemblBacteria" id="BAC90828">
    <property type="protein sequence ID" value="BAC90828"/>
    <property type="gene ID" value="BAC90828"/>
</dbReference>
<gene>
    <name evidence="10" type="ordered locus">glr2887</name>
</gene>
<dbReference type="InterPro" id="IPR001818">
    <property type="entry name" value="Pept_M10_metallopeptidase"/>
</dbReference>
<reference evidence="10 11" key="1">
    <citation type="journal article" date="2003" name="DNA Res.">
        <title>Complete genome structure of Gloeobacter violaceus PCC 7421, a cyanobacterium that lacks thylakoids.</title>
        <authorList>
            <person name="Nakamura Y."/>
            <person name="Kaneko T."/>
            <person name="Sato S."/>
            <person name="Mimuro M."/>
            <person name="Miyashita H."/>
            <person name="Tsuchiya T."/>
            <person name="Sasamoto S."/>
            <person name="Watanabe A."/>
            <person name="Kawashima K."/>
            <person name="Kishida Y."/>
            <person name="Kiyokawa C."/>
            <person name="Kohara M."/>
            <person name="Matsumoto M."/>
            <person name="Matsuno A."/>
            <person name="Nakazaki N."/>
            <person name="Shimpo S."/>
            <person name="Takeuchi C."/>
            <person name="Yamada M."/>
            <person name="Tabata S."/>
        </authorList>
    </citation>
    <scope>NUCLEOTIDE SEQUENCE [LARGE SCALE GENOMIC DNA]</scope>
    <source>
        <strain evidence="11">ATCC 29082 / PCC 7421</strain>
    </source>
</reference>
<keyword evidence="6 7" id="KW-0040">ANK repeat</keyword>
<dbReference type="PROSITE" id="PS50088">
    <property type="entry name" value="ANK_REPEAT"/>
    <property type="match status" value="1"/>
</dbReference>
<dbReference type="SUPFAM" id="SSF55486">
    <property type="entry name" value="Metalloproteases ('zincins'), catalytic domain"/>
    <property type="match status" value="1"/>
</dbReference>
<dbReference type="AlphaFoldDB" id="Q7NCT9"/>
<feature type="signal peptide" evidence="8">
    <location>
        <begin position="1"/>
        <end position="19"/>
    </location>
</feature>
<evidence type="ECO:0000256" key="2">
    <source>
        <dbReference type="ARBA" id="ARBA00022723"/>
    </source>
</evidence>
<protein>
    <submittedName>
        <fullName evidence="10">Glr2887 protein</fullName>
    </submittedName>
</protein>
<accession>Q7NCT9</accession>
<dbReference type="GO" id="GO:0006508">
    <property type="term" value="P:proteolysis"/>
    <property type="evidence" value="ECO:0007669"/>
    <property type="project" value="UniProtKB-KW"/>
</dbReference>
<dbReference type="Pfam" id="PF12796">
    <property type="entry name" value="Ank_2"/>
    <property type="match status" value="1"/>
</dbReference>
<dbReference type="Proteomes" id="UP000000557">
    <property type="component" value="Chromosome"/>
</dbReference>
<dbReference type="InParanoid" id="Q7NCT9"/>
<keyword evidence="1" id="KW-0645">Protease</keyword>
<evidence type="ECO:0000256" key="6">
    <source>
        <dbReference type="ARBA" id="ARBA00023043"/>
    </source>
</evidence>
<dbReference type="CDD" id="cd04279">
    <property type="entry name" value="ZnMc_MMP_like_1"/>
    <property type="match status" value="1"/>
</dbReference>
<dbReference type="EMBL" id="BA000045">
    <property type="protein sequence ID" value="BAC90828.1"/>
    <property type="molecule type" value="Genomic_DNA"/>
</dbReference>
<evidence type="ECO:0000256" key="7">
    <source>
        <dbReference type="PROSITE-ProRule" id="PRU00023"/>
    </source>
</evidence>
<dbReference type="RefSeq" id="WP_011142881.1">
    <property type="nucleotide sequence ID" value="NC_005125.1"/>
</dbReference>
<reference evidence="10 11" key="2">
    <citation type="journal article" date="2003" name="DNA Res.">
        <title>Complete genome structure of Gloeobacter violaceus PCC 7421, a cyanobacterium that lacks thylakoids (supplement).</title>
        <authorList>
            <person name="Nakamura Y."/>
            <person name="Kaneko T."/>
            <person name="Sato S."/>
            <person name="Mimuro M."/>
            <person name="Miyashita H."/>
            <person name="Tsuchiya T."/>
            <person name="Sasamoto S."/>
            <person name="Watanabe A."/>
            <person name="Kawashima K."/>
            <person name="Kishida Y."/>
            <person name="Kiyokawa C."/>
            <person name="Kohara M."/>
            <person name="Matsumoto M."/>
            <person name="Matsuno A."/>
            <person name="Nakazaki N."/>
            <person name="Shimpo S."/>
            <person name="Takeuchi C."/>
            <person name="Yamada M."/>
            <person name="Tabata S."/>
        </authorList>
    </citation>
    <scope>NUCLEOTIDE SEQUENCE [LARGE SCALE GENOMIC DNA]</scope>
    <source>
        <strain evidence="11">ATCC 29082 / PCC 7421</strain>
    </source>
</reference>